<keyword evidence="2" id="KW-1185">Reference proteome</keyword>
<name>A0A0C2MX85_THEKT</name>
<dbReference type="OrthoDB" id="8928061at2759"/>
<organism evidence="1 2">
    <name type="scientific">Thelohanellus kitauei</name>
    <name type="common">Myxosporean</name>
    <dbReference type="NCBI Taxonomy" id="669202"/>
    <lineage>
        <taxon>Eukaryota</taxon>
        <taxon>Metazoa</taxon>
        <taxon>Cnidaria</taxon>
        <taxon>Myxozoa</taxon>
        <taxon>Myxosporea</taxon>
        <taxon>Bivalvulida</taxon>
        <taxon>Platysporina</taxon>
        <taxon>Myxobolidae</taxon>
        <taxon>Thelohanellus</taxon>
    </lineage>
</organism>
<comment type="caution">
    <text evidence="1">The sequence shown here is derived from an EMBL/GenBank/DDBJ whole genome shotgun (WGS) entry which is preliminary data.</text>
</comment>
<accession>A0A0C2MX85</accession>
<reference evidence="1 2" key="1">
    <citation type="journal article" date="2014" name="Genome Biol. Evol.">
        <title>The genome of the myxosporean Thelohanellus kitauei shows adaptations to nutrient acquisition within its fish host.</title>
        <authorList>
            <person name="Yang Y."/>
            <person name="Xiong J."/>
            <person name="Zhou Z."/>
            <person name="Huo F."/>
            <person name="Miao W."/>
            <person name="Ran C."/>
            <person name="Liu Y."/>
            <person name="Zhang J."/>
            <person name="Feng J."/>
            <person name="Wang M."/>
            <person name="Wang M."/>
            <person name="Wang L."/>
            <person name="Yao B."/>
        </authorList>
    </citation>
    <scope>NUCLEOTIDE SEQUENCE [LARGE SCALE GENOMIC DNA]</scope>
    <source>
        <strain evidence="1">Wuqing</strain>
    </source>
</reference>
<gene>
    <name evidence="1" type="ORF">RF11_12060</name>
</gene>
<sequence>MENNINDQPERYFLKKSTDEEKESLCDNLEDDCSHPIRRICDLCFERHNIRSEDPLQRVDIYFHCTLKILRPISERRNVPQNILAWKENAMNFLRIAAGRHKDFFVDETGFRKLTGIRATRVVLASRSLNYSVACTMSYEGMVNFKISERWKGLVRQANSKSADELFSAVETFSTHVTSNDGIGFDRHMESYLPGCIPGYPFEN</sequence>
<protein>
    <submittedName>
        <fullName evidence="1">Uncharacterized protein</fullName>
    </submittedName>
</protein>
<evidence type="ECO:0000313" key="2">
    <source>
        <dbReference type="Proteomes" id="UP000031668"/>
    </source>
</evidence>
<dbReference type="AlphaFoldDB" id="A0A0C2MX85"/>
<proteinExistence type="predicted"/>
<evidence type="ECO:0000313" key="1">
    <source>
        <dbReference type="EMBL" id="KII68785.1"/>
    </source>
</evidence>
<dbReference type="EMBL" id="JWZT01002710">
    <property type="protein sequence ID" value="KII68785.1"/>
    <property type="molecule type" value="Genomic_DNA"/>
</dbReference>
<dbReference type="Proteomes" id="UP000031668">
    <property type="component" value="Unassembled WGS sequence"/>
</dbReference>